<evidence type="ECO:0008006" key="3">
    <source>
        <dbReference type="Google" id="ProtNLM"/>
    </source>
</evidence>
<accession>A0A4C1TMQ0</accession>
<name>A0A4C1TMQ0_EUMVA</name>
<gene>
    <name evidence="1" type="ORF">EVAR_80544_1</name>
</gene>
<dbReference type="OrthoDB" id="10017160at2759"/>
<keyword evidence="2" id="KW-1185">Reference proteome</keyword>
<sequence>MDLTHENFHAMIYYDFRRGLTQKQCIDRLTSAFENEPPSKITVGLSERDIQSDESWIYAYEPKTKLQPTAWVFQDESNPTKVIRTKAL</sequence>
<dbReference type="EMBL" id="BGZK01000071">
    <property type="protein sequence ID" value="GBP15365.1"/>
    <property type="molecule type" value="Genomic_DNA"/>
</dbReference>
<protein>
    <recommendedName>
        <fullName evidence="3">Mos1 transposase HTH domain-containing protein</fullName>
    </recommendedName>
</protein>
<proteinExistence type="predicted"/>
<reference evidence="1 2" key="1">
    <citation type="journal article" date="2019" name="Commun. Biol.">
        <title>The bagworm genome reveals a unique fibroin gene that provides high tensile strength.</title>
        <authorList>
            <person name="Kono N."/>
            <person name="Nakamura H."/>
            <person name="Ohtoshi R."/>
            <person name="Tomita M."/>
            <person name="Numata K."/>
            <person name="Arakawa K."/>
        </authorList>
    </citation>
    <scope>NUCLEOTIDE SEQUENCE [LARGE SCALE GENOMIC DNA]</scope>
</reference>
<organism evidence="1 2">
    <name type="scientific">Eumeta variegata</name>
    <name type="common">Bagworm moth</name>
    <name type="synonym">Eumeta japonica</name>
    <dbReference type="NCBI Taxonomy" id="151549"/>
    <lineage>
        <taxon>Eukaryota</taxon>
        <taxon>Metazoa</taxon>
        <taxon>Ecdysozoa</taxon>
        <taxon>Arthropoda</taxon>
        <taxon>Hexapoda</taxon>
        <taxon>Insecta</taxon>
        <taxon>Pterygota</taxon>
        <taxon>Neoptera</taxon>
        <taxon>Endopterygota</taxon>
        <taxon>Lepidoptera</taxon>
        <taxon>Glossata</taxon>
        <taxon>Ditrysia</taxon>
        <taxon>Tineoidea</taxon>
        <taxon>Psychidae</taxon>
        <taxon>Oiketicinae</taxon>
        <taxon>Eumeta</taxon>
    </lineage>
</organism>
<dbReference type="AlphaFoldDB" id="A0A4C1TMQ0"/>
<evidence type="ECO:0000313" key="2">
    <source>
        <dbReference type="Proteomes" id="UP000299102"/>
    </source>
</evidence>
<dbReference type="Proteomes" id="UP000299102">
    <property type="component" value="Unassembled WGS sequence"/>
</dbReference>
<comment type="caution">
    <text evidence="1">The sequence shown here is derived from an EMBL/GenBank/DDBJ whole genome shotgun (WGS) entry which is preliminary data.</text>
</comment>
<evidence type="ECO:0000313" key="1">
    <source>
        <dbReference type="EMBL" id="GBP15365.1"/>
    </source>
</evidence>